<proteinExistence type="predicted"/>
<dbReference type="EMBL" id="CAKKNT010000004">
    <property type="protein sequence ID" value="CAH0418109.1"/>
    <property type="molecule type" value="Genomic_DNA"/>
</dbReference>
<dbReference type="InterPro" id="IPR010982">
    <property type="entry name" value="Lambda_DNA-bd_dom_sf"/>
</dbReference>
<dbReference type="Proteomes" id="UP000789719">
    <property type="component" value="Unassembled WGS sequence"/>
</dbReference>
<gene>
    <name evidence="2" type="ORF">WGH24286_00525</name>
</gene>
<dbReference type="Pfam" id="PF01381">
    <property type="entry name" value="HTH_3"/>
    <property type="match status" value="1"/>
</dbReference>
<feature type="domain" description="HTH cro/C1-type" evidence="1">
    <location>
        <begin position="8"/>
        <end position="62"/>
    </location>
</feature>
<name>A0ABN8BMA9_9LACO</name>
<sequence length="328" mass="38621">MEFLGATIKKLREEKGFTVKEVYTGVVSRTTAYRFENDFTDIGFSNLREITHRLNISSLDELVYLRNKWFTVTEGDDSLLSAVNKEITMHQTQAYDPKWENVSIYQQFKDSPNSKERFYAYLIHFVALLNMWHVDQDIVTFPSEFTAEYQFMQQYLLKMTTWTKDELEIFPVIGCFFEPTSRTVLLKRFKVNYAKYHEHIGQSWYDSYINHLLNYALSINTYDKQLATYVEIDQIVSEINALYDKQPDLKLNLINYQRLILLNGIVGATNQDYQRVALSFEMFQQLKTFFGTNIGVFDVGTDIGVFEYLENYLTTETQALFPAYFNQI</sequence>
<dbReference type="InterPro" id="IPR053163">
    <property type="entry name" value="HTH-type_regulator_Rgg"/>
</dbReference>
<evidence type="ECO:0000313" key="2">
    <source>
        <dbReference type="EMBL" id="CAH0418109.1"/>
    </source>
</evidence>
<protein>
    <recommendedName>
        <fullName evidence="1">HTH cro/C1-type domain-containing protein</fullName>
    </recommendedName>
</protein>
<dbReference type="CDD" id="cd00093">
    <property type="entry name" value="HTH_XRE"/>
    <property type="match status" value="1"/>
</dbReference>
<dbReference type="InterPro" id="IPR001387">
    <property type="entry name" value="Cro/C1-type_HTH"/>
</dbReference>
<dbReference type="RefSeq" id="WP_230098214.1">
    <property type="nucleotide sequence ID" value="NZ_CAKKNT010000004.1"/>
</dbReference>
<dbReference type="SMART" id="SM00530">
    <property type="entry name" value="HTH_XRE"/>
    <property type="match status" value="1"/>
</dbReference>
<evidence type="ECO:0000259" key="1">
    <source>
        <dbReference type="PROSITE" id="PS50943"/>
    </source>
</evidence>
<dbReference type="PANTHER" id="PTHR37038">
    <property type="entry name" value="TRANSCRIPTIONAL REGULATOR-RELATED"/>
    <property type="match status" value="1"/>
</dbReference>
<keyword evidence="3" id="KW-1185">Reference proteome</keyword>
<evidence type="ECO:0000313" key="3">
    <source>
        <dbReference type="Proteomes" id="UP000789719"/>
    </source>
</evidence>
<dbReference type="Gene3D" id="1.10.260.40">
    <property type="entry name" value="lambda repressor-like DNA-binding domains"/>
    <property type="match status" value="1"/>
</dbReference>
<dbReference type="PROSITE" id="PS50943">
    <property type="entry name" value="HTH_CROC1"/>
    <property type="match status" value="1"/>
</dbReference>
<organism evidence="2 3">
    <name type="scientific">Periweissella ghanensis</name>
    <dbReference type="NCBI Taxonomy" id="467997"/>
    <lineage>
        <taxon>Bacteria</taxon>
        <taxon>Bacillati</taxon>
        <taxon>Bacillota</taxon>
        <taxon>Bacilli</taxon>
        <taxon>Lactobacillales</taxon>
        <taxon>Lactobacillaceae</taxon>
        <taxon>Periweissella</taxon>
    </lineage>
</organism>
<accession>A0ABN8BMA9</accession>
<dbReference type="SUPFAM" id="SSF47413">
    <property type="entry name" value="lambda repressor-like DNA-binding domains"/>
    <property type="match status" value="1"/>
</dbReference>
<reference evidence="2 3" key="1">
    <citation type="submission" date="2021-11" db="EMBL/GenBank/DDBJ databases">
        <authorList>
            <person name="Depoorter E."/>
        </authorList>
    </citation>
    <scope>NUCLEOTIDE SEQUENCE [LARGE SCALE GENOMIC DNA]</scope>
    <source>
        <strain evidence="2 3">LMG 24286</strain>
    </source>
</reference>
<comment type="caution">
    <text evidence="2">The sequence shown here is derived from an EMBL/GenBank/DDBJ whole genome shotgun (WGS) entry which is preliminary data.</text>
</comment>